<dbReference type="InterPro" id="IPR058626">
    <property type="entry name" value="MdtA-like_b-barrel"/>
</dbReference>
<comment type="subcellular location">
    <subcellularLocation>
        <location evidence="1">Cell envelope</location>
    </subcellularLocation>
</comment>
<feature type="domain" description="Multidrug resistance protein MdtA-like barrel-sandwich hybrid" evidence="5">
    <location>
        <begin position="59"/>
        <end position="197"/>
    </location>
</feature>
<evidence type="ECO:0000313" key="8">
    <source>
        <dbReference type="EMBL" id="KYZ75084.1"/>
    </source>
</evidence>
<dbReference type="Gene3D" id="2.40.420.20">
    <property type="match status" value="1"/>
</dbReference>
<organism evidence="8 9">
    <name type="scientific">Anaerosporomusa subterranea</name>
    <dbReference type="NCBI Taxonomy" id="1794912"/>
    <lineage>
        <taxon>Bacteria</taxon>
        <taxon>Bacillati</taxon>
        <taxon>Bacillota</taxon>
        <taxon>Negativicutes</taxon>
        <taxon>Acetonemataceae</taxon>
        <taxon>Anaerosporomusa</taxon>
    </lineage>
</organism>
<dbReference type="Pfam" id="PF25944">
    <property type="entry name" value="Beta-barrel_RND"/>
    <property type="match status" value="1"/>
</dbReference>
<dbReference type="InterPro" id="IPR058624">
    <property type="entry name" value="MdtA-like_HH"/>
</dbReference>
<dbReference type="PANTHER" id="PTHR30158">
    <property type="entry name" value="ACRA/E-RELATED COMPONENT OF DRUG EFFLUX TRANSPORTER"/>
    <property type="match status" value="1"/>
</dbReference>
<dbReference type="AlphaFoldDB" id="A0A154BM81"/>
<evidence type="ECO:0000259" key="6">
    <source>
        <dbReference type="Pfam" id="PF25944"/>
    </source>
</evidence>
<feature type="chain" id="PRO_5038663415" evidence="3">
    <location>
        <begin position="20"/>
        <end position="380"/>
    </location>
</feature>
<dbReference type="InterPro" id="IPR058627">
    <property type="entry name" value="MdtA-like_C"/>
</dbReference>
<dbReference type="EMBL" id="LSGP01000026">
    <property type="protein sequence ID" value="KYZ75084.1"/>
    <property type="molecule type" value="Genomic_DNA"/>
</dbReference>
<gene>
    <name evidence="8" type="ORF">AXX12_15700</name>
</gene>
<evidence type="ECO:0000259" key="7">
    <source>
        <dbReference type="Pfam" id="PF25967"/>
    </source>
</evidence>
<dbReference type="STRING" id="1794912.AXX12_15700"/>
<feature type="domain" description="Multidrug resistance protein MdtA-like alpha-helical hairpin" evidence="4">
    <location>
        <begin position="98"/>
        <end position="164"/>
    </location>
</feature>
<keyword evidence="9" id="KW-1185">Reference proteome</keyword>
<feature type="domain" description="Multidrug resistance protein MdtA-like C-terminal permuted SH3" evidence="7">
    <location>
        <begin position="296"/>
        <end position="355"/>
    </location>
</feature>
<dbReference type="InterPro" id="IPR058625">
    <property type="entry name" value="MdtA-like_BSH"/>
</dbReference>
<sequence length="380" mass="40952">MKRSFFSLVALTATLLAVGCGGKPAQAPQAVEVKAMQVIQQDTPITYEFIGQVQPKTEAQIKASVSGNIVAKHVAGGSTVTKGQPLFEVDSRQYETALLNAQAQLAQSQAALSNSKLETLRYKQLAAQQAIARQILDTAVSTEQQHSAVVAANQARVRQAENDMRDTVIVSPIDGRMDVNELDVGNFVQAGQTVIATVSTEDPMLVQFSMSEMLYLQLAQHYVDGNGMTNGWGKDLKLVLSDGSEYPLTGQIQQVDRGLTKNTGSLTLKATFANPRKLLLPGMFARVVAQGEVRKNALLIPQRAVQELLGKTFVTIVGEGDKAEQREVRMGVRVGNLWLVESGLSATDRVLAEGAAKTQPGMPLKVIMIGPDDLKTPVKQ</sequence>
<evidence type="ECO:0000256" key="3">
    <source>
        <dbReference type="SAM" id="SignalP"/>
    </source>
</evidence>
<feature type="domain" description="Multidrug resistance protein MdtA-like beta-barrel" evidence="6">
    <location>
        <begin position="203"/>
        <end position="288"/>
    </location>
</feature>
<dbReference type="PROSITE" id="PS51257">
    <property type="entry name" value="PROKAR_LIPOPROTEIN"/>
    <property type="match status" value="1"/>
</dbReference>
<dbReference type="Gene3D" id="2.40.50.100">
    <property type="match status" value="1"/>
</dbReference>
<dbReference type="Gene3D" id="2.40.30.170">
    <property type="match status" value="1"/>
</dbReference>
<reference evidence="8 9" key="1">
    <citation type="submission" date="2016-02" db="EMBL/GenBank/DDBJ databases">
        <title>Anaerosporomusa subterraneum gen. nov., sp. nov., a spore-forming obligate anaerobe isolated from saprolite.</title>
        <authorList>
            <person name="Choi J.K."/>
            <person name="Shah M."/>
            <person name="Yee N."/>
        </authorList>
    </citation>
    <scope>NUCLEOTIDE SEQUENCE [LARGE SCALE GENOMIC DNA]</scope>
    <source>
        <strain evidence="8 9">RU4</strain>
    </source>
</reference>
<evidence type="ECO:0000313" key="9">
    <source>
        <dbReference type="Proteomes" id="UP000076268"/>
    </source>
</evidence>
<dbReference type="SUPFAM" id="SSF111369">
    <property type="entry name" value="HlyD-like secretion proteins"/>
    <property type="match status" value="1"/>
</dbReference>
<dbReference type="Pfam" id="PF25876">
    <property type="entry name" value="HH_MFP_RND"/>
    <property type="match status" value="1"/>
</dbReference>
<dbReference type="OrthoDB" id="9801814at2"/>
<evidence type="ECO:0000259" key="5">
    <source>
        <dbReference type="Pfam" id="PF25917"/>
    </source>
</evidence>
<dbReference type="GO" id="GO:0046677">
    <property type="term" value="P:response to antibiotic"/>
    <property type="evidence" value="ECO:0007669"/>
    <property type="project" value="TreeGrafter"/>
</dbReference>
<keyword evidence="3" id="KW-0732">Signal</keyword>
<dbReference type="GO" id="GO:0022857">
    <property type="term" value="F:transmembrane transporter activity"/>
    <property type="evidence" value="ECO:0007669"/>
    <property type="project" value="InterPro"/>
</dbReference>
<comment type="similarity">
    <text evidence="2">Belongs to the membrane fusion protein (MFP) (TC 8.A.1) family.</text>
</comment>
<feature type="signal peptide" evidence="3">
    <location>
        <begin position="1"/>
        <end position="19"/>
    </location>
</feature>
<accession>A0A154BM81</accession>
<comment type="caution">
    <text evidence="8">The sequence shown here is derived from an EMBL/GenBank/DDBJ whole genome shotgun (WGS) entry which is preliminary data.</text>
</comment>
<proteinExistence type="inferred from homology"/>
<dbReference type="Pfam" id="PF25967">
    <property type="entry name" value="RND-MFP_C"/>
    <property type="match status" value="1"/>
</dbReference>
<dbReference type="Gene3D" id="1.10.287.470">
    <property type="entry name" value="Helix hairpin bin"/>
    <property type="match status" value="1"/>
</dbReference>
<dbReference type="Proteomes" id="UP000076268">
    <property type="component" value="Unassembled WGS sequence"/>
</dbReference>
<evidence type="ECO:0000256" key="1">
    <source>
        <dbReference type="ARBA" id="ARBA00004196"/>
    </source>
</evidence>
<name>A0A154BM81_ANASB</name>
<dbReference type="InterPro" id="IPR006143">
    <property type="entry name" value="RND_pump_MFP"/>
</dbReference>
<protein>
    <submittedName>
        <fullName evidence="8">Efflux transporter periplasmic adaptor subunit</fullName>
    </submittedName>
</protein>
<dbReference type="NCBIfam" id="TIGR01730">
    <property type="entry name" value="RND_mfp"/>
    <property type="match status" value="1"/>
</dbReference>
<dbReference type="GO" id="GO:0005886">
    <property type="term" value="C:plasma membrane"/>
    <property type="evidence" value="ECO:0007669"/>
    <property type="project" value="TreeGrafter"/>
</dbReference>
<dbReference type="Pfam" id="PF25917">
    <property type="entry name" value="BSH_RND"/>
    <property type="match status" value="1"/>
</dbReference>
<evidence type="ECO:0000259" key="4">
    <source>
        <dbReference type="Pfam" id="PF25876"/>
    </source>
</evidence>
<evidence type="ECO:0000256" key="2">
    <source>
        <dbReference type="ARBA" id="ARBA00009477"/>
    </source>
</evidence>